<protein>
    <recommendedName>
        <fullName evidence="6">Jacalin-type lectin domain-containing protein</fullName>
    </recommendedName>
</protein>
<feature type="signal peptide" evidence="5">
    <location>
        <begin position="1"/>
        <end position="25"/>
    </location>
</feature>
<dbReference type="GO" id="GO:0030246">
    <property type="term" value="F:carbohydrate binding"/>
    <property type="evidence" value="ECO:0007669"/>
    <property type="project" value="UniProtKB-KW"/>
</dbReference>
<dbReference type="Gramene" id="TraesNOR4B03G02413940.2">
    <property type="protein sequence ID" value="TraesNOR4B03G02413940.2"/>
    <property type="gene ID" value="TraesNOR4B03G02413940"/>
</dbReference>
<dbReference type="SUPFAM" id="SSF51101">
    <property type="entry name" value="Mannose-binding lectins"/>
    <property type="match status" value="1"/>
</dbReference>
<dbReference type="SMR" id="A0A3B6IX19"/>
<keyword evidence="1" id="KW-0430">Lectin</keyword>
<evidence type="ECO:0000256" key="1">
    <source>
        <dbReference type="ARBA" id="ARBA00022734"/>
    </source>
</evidence>
<dbReference type="Pfam" id="PF23559">
    <property type="entry name" value="WHD_DRP"/>
    <property type="match status" value="1"/>
</dbReference>
<evidence type="ECO:0000313" key="8">
    <source>
        <dbReference type="Proteomes" id="UP000019116"/>
    </source>
</evidence>
<dbReference type="Proteomes" id="UP000019116">
    <property type="component" value="Chromosome 4B"/>
</dbReference>
<sequence>MVDVVLTSLSLAVKTLMSLYSGGIAQEELVKKVTENMSTLTTHRLDARYVVENLAYSPSNRRQMWNYIQDINDIDDLHQVLVSADGARARLWRWAVCRDIGPHIDRISKDIGLIRQDIRDDMAARAAPVAGAHAARPARAEIPGIDDDQLAIDCHKSGLKLMLPCAMDAEATGDGVASVEKHIRPIRLVSIVSADAGRSMTTKVAKEVYDDLKVKGDYKAAALVSVSSPCPIDILIGMYRQVNPSDNTDAWLEWDETRLMQRIRNVLENKRYLIVFIDTDDAAWIRIGHILNGCVPFEESNCDSNIIITDSYDNIFLSNLEAESRTSRGQYHLKHTVTEFLRKGTAMPCDEMTCLLYLSIFPEKHPIERDDLIRRWIAEGFVQDYVQGDRIFSDLINARIILSTYAADTHGRVQAYHVDEVVLKFITCLADKEKFVVRSDPQSLNHNEPNYIIYPPYIIVALPNNVAKYPRTQAYYHVRSLSVFSHEISFRLPPWRFGFLHVLYLEDCRSRDIKGIGKLILLRYLRLSGARCLKLPEEIGKLQLLQTLDLKQAGVAALPQVVASLPELVRLWVGPQTVLPLGIMRAPKLNELSEVDGGNIKRYMTNPKPDSPSPSILKVLEVSLPSTSEEPPLDELPPSLLGVRVSTPGLSAVMTRNGNEDILGRFTVCPRRPSPSSSSEMVLGWVHSPSEPWKLSSLCITVQALEQNDLDMLGKCGALRFLDLQVEGDTKKGFNITVSGEAFKRLVDFKFASRARSRDRTQAARAQGVELEGGPGPAAPREPVLKFEEGVMPELETLSLGVHVPVGDSVDLGLQHLASLKTAHIRIDCSDATVWEVSKAEAALWVAANQDRREPVTLDFPRDFETQMKNDCDTHAEIGLWGPEEGGEGYNKDGDDERPHRLENVTVWTGKVVDALEYSYLDCSGNLRSMDRNDARWGSRGGVRYKFKLGPEEFLERVSGTIGRYQHGSEVLTIITSLTFVTNLCQHGPLGVERGHHFHIPRQGDGRITGFFLRAGKFVDAIGVYICAGPHCVSSVTDLLTNTSS</sequence>
<dbReference type="AlphaFoldDB" id="A0A3B6IX19"/>
<reference evidence="7" key="1">
    <citation type="submission" date="2018-08" db="EMBL/GenBank/DDBJ databases">
        <authorList>
            <person name="Rossello M."/>
        </authorList>
    </citation>
    <scope>NUCLEOTIDE SEQUENCE [LARGE SCALE GENOMIC DNA]</scope>
    <source>
        <strain evidence="7">cv. Chinese Spring</strain>
    </source>
</reference>
<dbReference type="InterPro" id="IPR055414">
    <property type="entry name" value="LRR_R13L4/SHOC2-like"/>
</dbReference>
<dbReference type="InterPro" id="IPR036404">
    <property type="entry name" value="Jacalin-like_lectin_dom_sf"/>
</dbReference>
<dbReference type="SUPFAM" id="SSF52058">
    <property type="entry name" value="L domain-like"/>
    <property type="match status" value="1"/>
</dbReference>
<feature type="region of interest" description="Disordered" evidence="4">
    <location>
        <begin position="758"/>
        <end position="781"/>
    </location>
</feature>
<accession>A0A3B6IX19</accession>
<dbReference type="InterPro" id="IPR033734">
    <property type="entry name" value="Jacalin-like_lectin_dom_plant"/>
</dbReference>
<dbReference type="InterPro" id="IPR001229">
    <property type="entry name" value="Jacalin-like_lectin_dom"/>
</dbReference>
<evidence type="ECO:0000256" key="5">
    <source>
        <dbReference type="SAM" id="SignalP"/>
    </source>
</evidence>
<reference evidence="7" key="2">
    <citation type="submission" date="2018-10" db="UniProtKB">
        <authorList>
            <consortium name="EnsemblPlants"/>
        </authorList>
    </citation>
    <scope>IDENTIFICATION</scope>
</reference>
<dbReference type="Pfam" id="PF23598">
    <property type="entry name" value="LRR_14"/>
    <property type="match status" value="1"/>
</dbReference>
<dbReference type="PANTHER" id="PTHR46506">
    <property type="entry name" value="OS05G0143600 PROTEIN"/>
    <property type="match status" value="1"/>
</dbReference>
<evidence type="ECO:0000256" key="2">
    <source>
        <dbReference type="ARBA" id="ARBA00022737"/>
    </source>
</evidence>
<dbReference type="PROSITE" id="PS51752">
    <property type="entry name" value="JACALIN_LECTIN"/>
    <property type="match status" value="1"/>
</dbReference>
<evidence type="ECO:0000256" key="3">
    <source>
        <dbReference type="ARBA" id="ARBA00022821"/>
    </source>
</evidence>
<dbReference type="InterPro" id="IPR027417">
    <property type="entry name" value="P-loop_NTPase"/>
</dbReference>
<dbReference type="InterPro" id="IPR036388">
    <property type="entry name" value="WH-like_DNA-bd_sf"/>
</dbReference>
<dbReference type="Gramene" id="TraesLDM4B03G02397550.1">
    <property type="protein sequence ID" value="TraesLDM4B03G02397550.1"/>
    <property type="gene ID" value="TraesLDM4B03G02397550"/>
</dbReference>
<organism evidence="7">
    <name type="scientific">Triticum aestivum</name>
    <name type="common">Wheat</name>
    <dbReference type="NCBI Taxonomy" id="4565"/>
    <lineage>
        <taxon>Eukaryota</taxon>
        <taxon>Viridiplantae</taxon>
        <taxon>Streptophyta</taxon>
        <taxon>Embryophyta</taxon>
        <taxon>Tracheophyta</taxon>
        <taxon>Spermatophyta</taxon>
        <taxon>Magnoliopsida</taxon>
        <taxon>Liliopsida</taxon>
        <taxon>Poales</taxon>
        <taxon>Poaceae</taxon>
        <taxon>BOP clade</taxon>
        <taxon>Pooideae</taxon>
        <taxon>Triticodae</taxon>
        <taxon>Triticeae</taxon>
        <taxon>Triticinae</taxon>
        <taxon>Triticum</taxon>
    </lineage>
</organism>
<dbReference type="InterPro" id="IPR032675">
    <property type="entry name" value="LRR_dom_sf"/>
</dbReference>
<evidence type="ECO:0000256" key="4">
    <source>
        <dbReference type="SAM" id="MobiDB-lite"/>
    </source>
</evidence>
<keyword evidence="8" id="KW-1185">Reference proteome</keyword>
<dbReference type="CDD" id="cd09612">
    <property type="entry name" value="Jacalin"/>
    <property type="match status" value="1"/>
</dbReference>
<dbReference type="Gene3D" id="1.10.10.10">
    <property type="entry name" value="Winged helix-like DNA-binding domain superfamily/Winged helix DNA-binding domain"/>
    <property type="match status" value="1"/>
</dbReference>
<feature type="domain" description="Jacalin-type lectin" evidence="6">
    <location>
        <begin position="875"/>
        <end position="1028"/>
    </location>
</feature>
<dbReference type="Gene3D" id="3.80.10.10">
    <property type="entry name" value="Ribonuclease Inhibitor"/>
    <property type="match status" value="1"/>
</dbReference>
<evidence type="ECO:0000259" key="6">
    <source>
        <dbReference type="PROSITE" id="PS51752"/>
    </source>
</evidence>
<keyword evidence="5" id="KW-0732">Signal</keyword>
<dbReference type="EnsemblPlants" id="TraesCS4B02G345900.1">
    <property type="protein sequence ID" value="TraesCS4B02G345900.1"/>
    <property type="gene ID" value="TraesCS4B02G345900"/>
</dbReference>
<keyword evidence="2" id="KW-0677">Repeat</keyword>
<dbReference type="Gramene" id="TraesCS4B03G0900300.1">
    <property type="protein sequence ID" value="TraesCS4B03G0900300.1.CDS"/>
    <property type="gene ID" value="TraesCS4B03G0900300"/>
</dbReference>
<dbReference type="GO" id="GO:0006952">
    <property type="term" value="P:defense response"/>
    <property type="evidence" value="ECO:0007669"/>
    <property type="project" value="UniProtKB-KW"/>
</dbReference>
<dbReference type="Gene3D" id="3.40.50.300">
    <property type="entry name" value="P-loop containing nucleotide triphosphate hydrolases"/>
    <property type="match status" value="1"/>
</dbReference>
<evidence type="ECO:0000313" key="7">
    <source>
        <dbReference type="EnsemblPlants" id="TraesCS4B02G345900.1"/>
    </source>
</evidence>
<dbReference type="InterPro" id="IPR058922">
    <property type="entry name" value="WHD_DRP"/>
</dbReference>
<dbReference type="Gramene" id="TraesCS4B02G345900.1">
    <property type="protein sequence ID" value="TraesCS4B02G345900.1"/>
    <property type="gene ID" value="TraesCS4B02G345900"/>
</dbReference>
<feature type="chain" id="PRO_5043175908" description="Jacalin-type lectin domain-containing protein" evidence="5">
    <location>
        <begin position="26"/>
        <end position="1045"/>
    </location>
</feature>
<dbReference type="Gene3D" id="2.100.10.30">
    <property type="entry name" value="Jacalin-like lectin domain"/>
    <property type="match status" value="1"/>
</dbReference>
<dbReference type="SMART" id="SM00915">
    <property type="entry name" value="Jacalin"/>
    <property type="match status" value="1"/>
</dbReference>
<dbReference type="Pfam" id="PF01419">
    <property type="entry name" value="Jacalin"/>
    <property type="match status" value="1"/>
</dbReference>
<keyword evidence="3" id="KW-0611">Plant defense</keyword>
<proteinExistence type="predicted"/>
<name>A0A3B6IX19_WHEAT</name>